<feature type="domain" description="Luciferase-like" evidence="2">
    <location>
        <begin position="17"/>
        <end position="279"/>
    </location>
</feature>
<dbReference type="PANTHER" id="PTHR30137">
    <property type="entry name" value="LUCIFERASE-LIKE MONOOXYGENASE"/>
    <property type="match status" value="1"/>
</dbReference>
<protein>
    <submittedName>
        <fullName evidence="3">Luciferase family oxidoreductase group 1</fullName>
    </submittedName>
</protein>
<proteinExistence type="predicted"/>
<evidence type="ECO:0000313" key="4">
    <source>
        <dbReference type="Proteomes" id="UP001519287"/>
    </source>
</evidence>
<evidence type="ECO:0000259" key="2">
    <source>
        <dbReference type="Pfam" id="PF00296"/>
    </source>
</evidence>
<sequence length="313" mass="34457">MKPLKLSVLDLVPILQGVDVSSALKQSVRLAQAAEQLGYLRYWVSEHHDMEQLACAAPEVLLAHIGAYTTHIRIGSGAVLLPHYKPLKVVESFHLLASLYPGRVDLGIGRAPGGSAHAVLALNDNFLEQIRQLPESLQALKELLTHDYKLEEQRVIARPVPPAAPELWLLGTSRKSAQYAAQLGAGFVFGQFMSDQDAAEALSIYRQSFQSSSLGSVAKTIVAVGVVCAETETEAQNIAAQGGLLFQTEASNSDDKQSRAQRVWIGNPQQIREQLLQLQDRYQIDELMILTMASDYNQRIRSYELLANEMLAL</sequence>
<dbReference type="InterPro" id="IPR050766">
    <property type="entry name" value="Bact_Lucif_Oxidored"/>
</dbReference>
<evidence type="ECO:0000313" key="3">
    <source>
        <dbReference type="EMBL" id="MBP1990071.1"/>
    </source>
</evidence>
<dbReference type="Proteomes" id="UP001519287">
    <property type="component" value="Unassembled WGS sequence"/>
</dbReference>
<reference evidence="3 4" key="1">
    <citation type="submission" date="2021-03" db="EMBL/GenBank/DDBJ databases">
        <title>Genomic Encyclopedia of Type Strains, Phase IV (KMG-IV): sequencing the most valuable type-strain genomes for metagenomic binning, comparative biology and taxonomic classification.</title>
        <authorList>
            <person name="Goeker M."/>
        </authorList>
    </citation>
    <scope>NUCLEOTIDE SEQUENCE [LARGE SCALE GENOMIC DNA]</scope>
    <source>
        <strain evidence="3 4">DSM 26048</strain>
    </source>
</reference>
<dbReference type="InterPro" id="IPR036661">
    <property type="entry name" value="Luciferase-like_sf"/>
</dbReference>
<dbReference type="SUPFAM" id="SSF51679">
    <property type="entry name" value="Bacterial luciferase-like"/>
    <property type="match status" value="1"/>
</dbReference>
<comment type="similarity">
    <text evidence="1">To bacterial alkanal monooxygenase alpha and beta chains.</text>
</comment>
<dbReference type="EMBL" id="JAGGLB010000003">
    <property type="protein sequence ID" value="MBP1990071.1"/>
    <property type="molecule type" value="Genomic_DNA"/>
</dbReference>
<dbReference type="Pfam" id="PF00296">
    <property type="entry name" value="Bac_luciferase"/>
    <property type="match status" value="1"/>
</dbReference>
<gene>
    <name evidence="3" type="ORF">J2Z66_001669</name>
</gene>
<organism evidence="3 4">
    <name type="scientific">Paenibacillus eucommiae</name>
    <dbReference type="NCBI Taxonomy" id="1355755"/>
    <lineage>
        <taxon>Bacteria</taxon>
        <taxon>Bacillati</taxon>
        <taxon>Bacillota</taxon>
        <taxon>Bacilli</taxon>
        <taxon>Bacillales</taxon>
        <taxon>Paenibacillaceae</taxon>
        <taxon>Paenibacillus</taxon>
    </lineage>
</organism>
<dbReference type="Gene3D" id="3.20.20.30">
    <property type="entry name" value="Luciferase-like domain"/>
    <property type="match status" value="1"/>
</dbReference>
<comment type="caution">
    <text evidence="3">The sequence shown here is derived from an EMBL/GenBank/DDBJ whole genome shotgun (WGS) entry which is preliminary data.</text>
</comment>
<evidence type="ECO:0000256" key="1">
    <source>
        <dbReference type="ARBA" id="ARBA00007789"/>
    </source>
</evidence>
<dbReference type="NCBIfam" id="TIGR03558">
    <property type="entry name" value="oxido_grp_1"/>
    <property type="match status" value="1"/>
</dbReference>
<dbReference type="PANTHER" id="PTHR30137:SF20">
    <property type="entry name" value="N-ACETYL-S-ALKYLCYSTEINE MONOOXYGENASE"/>
    <property type="match status" value="1"/>
</dbReference>
<keyword evidence="4" id="KW-1185">Reference proteome</keyword>
<dbReference type="InterPro" id="IPR011251">
    <property type="entry name" value="Luciferase-like_dom"/>
</dbReference>
<name>A0ABS4IT59_9BACL</name>
<dbReference type="InterPro" id="IPR019949">
    <property type="entry name" value="CmoO-like"/>
</dbReference>
<accession>A0ABS4IT59</accession>
<dbReference type="CDD" id="cd00347">
    <property type="entry name" value="Flavin_utilizing_monoxygenases"/>
    <property type="match status" value="1"/>
</dbReference>